<gene>
    <name evidence="7" type="ORF">ACFFVI_07290</name>
</gene>
<dbReference type="InterPro" id="IPR000524">
    <property type="entry name" value="Tscrpt_reg_HTH_GntR"/>
</dbReference>
<dbReference type="InterPro" id="IPR004839">
    <property type="entry name" value="Aminotransferase_I/II_large"/>
</dbReference>
<organism evidence="7 8">
    <name type="scientific">Kineococcus gynurae</name>
    <dbReference type="NCBI Taxonomy" id="452979"/>
    <lineage>
        <taxon>Bacteria</taxon>
        <taxon>Bacillati</taxon>
        <taxon>Actinomycetota</taxon>
        <taxon>Actinomycetes</taxon>
        <taxon>Kineosporiales</taxon>
        <taxon>Kineosporiaceae</taxon>
        <taxon>Kineococcus</taxon>
    </lineage>
</organism>
<dbReference type="SUPFAM" id="SSF46785">
    <property type="entry name" value="Winged helix' DNA-binding domain"/>
    <property type="match status" value="1"/>
</dbReference>
<comment type="caution">
    <text evidence="7">The sequence shown here is derived from an EMBL/GenBank/DDBJ whole genome shotgun (WGS) entry which is preliminary data.</text>
</comment>
<dbReference type="Gene3D" id="1.10.10.10">
    <property type="entry name" value="Winged helix-like DNA-binding domain superfamily/Winged helix DNA-binding domain"/>
    <property type="match status" value="1"/>
</dbReference>
<protein>
    <submittedName>
        <fullName evidence="7">PLP-dependent aminotransferase family protein</fullName>
    </submittedName>
</protein>
<evidence type="ECO:0000256" key="1">
    <source>
        <dbReference type="ARBA" id="ARBA00005384"/>
    </source>
</evidence>
<keyword evidence="4" id="KW-0238">DNA-binding</keyword>
<dbReference type="PRINTS" id="PR00035">
    <property type="entry name" value="HTHGNTR"/>
</dbReference>
<dbReference type="SUPFAM" id="SSF53383">
    <property type="entry name" value="PLP-dependent transferases"/>
    <property type="match status" value="1"/>
</dbReference>
<proteinExistence type="inferred from homology"/>
<dbReference type="RefSeq" id="WP_380135799.1">
    <property type="nucleotide sequence ID" value="NZ_JBHLUI010000003.1"/>
</dbReference>
<dbReference type="PANTHER" id="PTHR46577">
    <property type="entry name" value="HTH-TYPE TRANSCRIPTIONAL REGULATORY PROTEIN GABR"/>
    <property type="match status" value="1"/>
</dbReference>
<keyword evidence="3" id="KW-0805">Transcription regulation</keyword>
<dbReference type="InterPro" id="IPR015421">
    <property type="entry name" value="PyrdxlP-dep_Trfase_major"/>
</dbReference>
<dbReference type="Gene3D" id="3.40.640.10">
    <property type="entry name" value="Type I PLP-dependent aspartate aminotransferase-like (Major domain)"/>
    <property type="match status" value="1"/>
</dbReference>
<evidence type="ECO:0000256" key="4">
    <source>
        <dbReference type="ARBA" id="ARBA00023125"/>
    </source>
</evidence>
<sequence>MTTGADFLQLDPAAAPPSGRASWLAARIHDAVLDGVVGVGDRLPPSRQLAAELGWSRGVVVEAYQRLTEQGLLTARSRAGTRVALVPAPLATPDAATPDAAPFTAAATTAPPAIDLGPGVPDLDRFPRAAWLRAEREVLTRSSVTALRYGDPAGDLGLRTALAGWLATHRGLRTTPEAVVIVSGVAQTLALTAHVLRRSGHRAIAVEDPGSRGARDELAYWGLRPVGVPVDDEGLRVDELEAGPARVVLTTPAHQYPTGVAMSPRRRTRLLGWAARTGGLVIEDDYDAEHRYDRTPTPALHPSAPESVLHTGSVSKALAPALRLGWAVVPAHLRAAFLEAKYASDICAPGLPQLVLERLIGNGAYDQHLRRARRHQRNRRDVLVAALNTAVAQVPGARISGVAAGLHLLVDLPGVDDVALARALLADGVVVDTLSRHRLAPGPGGLVLGYAARSPHQLRAAADAIARALAR</sequence>
<dbReference type="InterPro" id="IPR051446">
    <property type="entry name" value="HTH_trans_reg/aminotransferase"/>
</dbReference>
<name>A0ABV5LRQ6_9ACTN</name>
<dbReference type="PANTHER" id="PTHR46577:SF1">
    <property type="entry name" value="HTH-TYPE TRANSCRIPTIONAL REGULATORY PROTEIN GABR"/>
    <property type="match status" value="1"/>
</dbReference>
<keyword evidence="7" id="KW-0808">Transferase</keyword>
<dbReference type="SMART" id="SM00345">
    <property type="entry name" value="HTH_GNTR"/>
    <property type="match status" value="1"/>
</dbReference>
<dbReference type="InterPro" id="IPR015424">
    <property type="entry name" value="PyrdxlP-dep_Trfase"/>
</dbReference>
<dbReference type="GO" id="GO:0008483">
    <property type="term" value="F:transaminase activity"/>
    <property type="evidence" value="ECO:0007669"/>
    <property type="project" value="UniProtKB-KW"/>
</dbReference>
<dbReference type="EMBL" id="JBHMDM010000004">
    <property type="protein sequence ID" value="MFB9376770.1"/>
    <property type="molecule type" value="Genomic_DNA"/>
</dbReference>
<dbReference type="InterPro" id="IPR036388">
    <property type="entry name" value="WH-like_DNA-bd_sf"/>
</dbReference>
<keyword evidence="7" id="KW-0032">Aminotransferase</keyword>
<keyword evidence="2" id="KW-0663">Pyridoxal phosphate</keyword>
<evidence type="ECO:0000259" key="6">
    <source>
        <dbReference type="PROSITE" id="PS50949"/>
    </source>
</evidence>
<comment type="similarity">
    <text evidence="1">In the C-terminal section; belongs to the class-I pyridoxal-phosphate-dependent aminotransferase family.</text>
</comment>
<dbReference type="Pfam" id="PF00155">
    <property type="entry name" value="Aminotran_1_2"/>
    <property type="match status" value="1"/>
</dbReference>
<dbReference type="CDD" id="cd00609">
    <property type="entry name" value="AAT_like"/>
    <property type="match status" value="1"/>
</dbReference>
<dbReference type="Pfam" id="PF00392">
    <property type="entry name" value="GntR"/>
    <property type="match status" value="1"/>
</dbReference>
<keyword evidence="5" id="KW-0804">Transcription</keyword>
<dbReference type="PROSITE" id="PS50949">
    <property type="entry name" value="HTH_GNTR"/>
    <property type="match status" value="1"/>
</dbReference>
<evidence type="ECO:0000256" key="2">
    <source>
        <dbReference type="ARBA" id="ARBA00022898"/>
    </source>
</evidence>
<evidence type="ECO:0000313" key="8">
    <source>
        <dbReference type="Proteomes" id="UP001589748"/>
    </source>
</evidence>
<dbReference type="Proteomes" id="UP001589748">
    <property type="component" value="Unassembled WGS sequence"/>
</dbReference>
<dbReference type="CDD" id="cd07377">
    <property type="entry name" value="WHTH_GntR"/>
    <property type="match status" value="1"/>
</dbReference>
<evidence type="ECO:0000256" key="5">
    <source>
        <dbReference type="ARBA" id="ARBA00023163"/>
    </source>
</evidence>
<accession>A0ABV5LRQ6</accession>
<evidence type="ECO:0000313" key="7">
    <source>
        <dbReference type="EMBL" id="MFB9376770.1"/>
    </source>
</evidence>
<reference evidence="7 8" key="1">
    <citation type="submission" date="2024-09" db="EMBL/GenBank/DDBJ databases">
        <authorList>
            <person name="Sun Q."/>
            <person name="Mori K."/>
        </authorList>
    </citation>
    <scope>NUCLEOTIDE SEQUENCE [LARGE SCALE GENOMIC DNA]</scope>
    <source>
        <strain evidence="7 8">TISTR 1856</strain>
    </source>
</reference>
<keyword evidence="8" id="KW-1185">Reference proteome</keyword>
<evidence type="ECO:0000256" key="3">
    <source>
        <dbReference type="ARBA" id="ARBA00023015"/>
    </source>
</evidence>
<feature type="domain" description="HTH gntR-type" evidence="6">
    <location>
        <begin position="18"/>
        <end position="86"/>
    </location>
</feature>
<dbReference type="InterPro" id="IPR036390">
    <property type="entry name" value="WH_DNA-bd_sf"/>
</dbReference>